<dbReference type="GO" id="GO:0051301">
    <property type="term" value="P:cell division"/>
    <property type="evidence" value="ECO:0007669"/>
    <property type="project" value="UniProtKB-KW"/>
</dbReference>
<dbReference type="GO" id="GO:0005874">
    <property type="term" value="C:microtubule"/>
    <property type="evidence" value="ECO:0007669"/>
    <property type="project" value="UniProtKB-KW"/>
</dbReference>
<keyword evidence="8 11" id="KW-0175">Coiled coil</keyword>
<feature type="domain" description="Up-regulated during septation protein 1" evidence="14">
    <location>
        <begin position="20"/>
        <end position="152"/>
    </location>
</feature>
<feature type="region of interest" description="Disordered" evidence="13">
    <location>
        <begin position="201"/>
        <end position="241"/>
    </location>
</feature>
<evidence type="ECO:0000256" key="2">
    <source>
        <dbReference type="ARBA" id="ARBA00022490"/>
    </source>
</evidence>
<evidence type="ECO:0000256" key="9">
    <source>
        <dbReference type="ARBA" id="ARBA00023212"/>
    </source>
</evidence>
<feature type="repeat" description="WD" evidence="12">
    <location>
        <begin position="1237"/>
        <end position="1253"/>
    </location>
</feature>
<keyword evidence="9 11" id="KW-0206">Cytoskeleton</keyword>
<keyword evidence="5 11" id="KW-0493">Microtubule</keyword>
<comment type="caution">
    <text evidence="17">The sequence shown here is derived from an EMBL/GenBank/DDBJ whole genome shotgun (WGS) entry which is preliminary data.</text>
</comment>
<dbReference type="CDD" id="cd00200">
    <property type="entry name" value="WD40"/>
    <property type="match status" value="1"/>
</dbReference>
<dbReference type="Gene3D" id="1.20.960.30">
    <property type="match status" value="1"/>
</dbReference>
<dbReference type="InterPro" id="IPR036322">
    <property type="entry name" value="WD40_repeat_dom_sf"/>
</dbReference>
<dbReference type="Gene3D" id="2.130.10.10">
    <property type="entry name" value="YVTN repeat-like/Quinoprotein amine dehydrogenase"/>
    <property type="match status" value="1"/>
</dbReference>
<dbReference type="Pfam" id="PF24951">
    <property type="entry name" value="LisH_PAC1"/>
    <property type="match status" value="1"/>
</dbReference>
<dbReference type="InterPro" id="IPR006594">
    <property type="entry name" value="LisH"/>
</dbReference>
<evidence type="ECO:0000256" key="1">
    <source>
        <dbReference type="ARBA" id="ARBA00022448"/>
    </source>
</evidence>
<dbReference type="Proteomes" id="UP000614610">
    <property type="component" value="Unassembled WGS sequence"/>
</dbReference>
<dbReference type="GO" id="GO:0005737">
    <property type="term" value="C:cytoplasm"/>
    <property type="evidence" value="ECO:0007669"/>
    <property type="project" value="UniProtKB-UniRule"/>
</dbReference>
<dbReference type="InterPro" id="IPR001680">
    <property type="entry name" value="WD40_rpt"/>
</dbReference>
<comment type="subunit">
    <text evidence="11">Self-associates. Interacts with NDL1 and dynein.</text>
</comment>
<dbReference type="InterPro" id="IPR019775">
    <property type="entry name" value="WD40_repeat_CS"/>
</dbReference>
<name>A0A8H8VCW9_ORBOL</name>
<dbReference type="PROSITE" id="PS50082">
    <property type="entry name" value="WD_REPEATS_2"/>
    <property type="match status" value="6"/>
</dbReference>
<evidence type="ECO:0000256" key="13">
    <source>
        <dbReference type="SAM" id="MobiDB-lite"/>
    </source>
</evidence>
<evidence type="ECO:0000259" key="14">
    <source>
        <dbReference type="Pfam" id="PF15456"/>
    </source>
</evidence>
<evidence type="ECO:0000256" key="3">
    <source>
        <dbReference type="ARBA" id="ARBA00022574"/>
    </source>
</evidence>
<feature type="coiled-coil region" evidence="11">
    <location>
        <begin position="578"/>
        <end position="829"/>
    </location>
</feature>
<dbReference type="InterPro" id="IPR056795">
    <property type="entry name" value="PAC1-like_LisH-like_dom"/>
</dbReference>
<dbReference type="GO" id="GO:0070840">
    <property type="term" value="F:dynein complex binding"/>
    <property type="evidence" value="ECO:0007669"/>
    <property type="project" value="UniProtKB-UniRule"/>
</dbReference>
<evidence type="ECO:0000256" key="6">
    <source>
        <dbReference type="ARBA" id="ARBA00022737"/>
    </source>
</evidence>
<evidence type="ECO:0000256" key="12">
    <source>
        <dbReference type="PROSITE-ProRule" id="PRU00221"/>
    </source>
</evidence>
<dbReference type="PROSITE" id="PS00678">
    <property type="entry name" value="WD_REPEATS_1"/>
    <property type="match status" value="2"/>
</dbReference>
<evidence type="ECO:0000259" key="15">
    <source>
        <dbReference type="Pfam" id="PF24951"/>
    </source>
</evidence>
<dbReference type="GO" id="GO:0000922">
    <property type="term" value="C:spindle pole"/>
    <property type="evidence" value="ECO:0007669"/>
    <property type="project" value="UniProtKB-SubCell"/>
</dbReference>
<dbReference type="InterPro" id="IPR020472">
    <property type="entry name" value="WD40_PAC1"/>
</dbReference>
<feature type="compositionally biased region" description="Polar residues" evidence="13">
    <location>
        <begin position="210"/>
        <end position="220"/>
    </location>
</feature>
<accession>A0A8H8VCW9</accession>
<feature type="repeat" description="WD" evidence="12">
    <location>
        <begin position="1068"/>
        <end position="1102"/>
    </location>
</feature>
<dbReference type="GO" id="GO:0005875">
    <property type="term" value="C:microtubule associated complex"/>
    <property type="evidence" value="ECO:0007669"/>
    <property type="project" value="UniProtKB-UniRule"/>
</dbReference>
<keyword evidence="4 11" id="KW-0132">Cell division</keyword>
<sequence length="1377" mass="153861">MAELKTATQTLDFDDEIALHLLVETAIFDSSGYELLTHEELDRLKREQTTLIGRIEALRRKLLLETKVRDAAQSLSRLRSPKQNESPLTSPVNAFGGSFHRPGHDSVAQASVELSASIAKCHEIDTDIRKLEADLWVLQRRLLRHTSRVLATTYHHAEKSRHFTASSIDVPTIRSSTPNKSTRLQTVKPVEDFDDRSLYKPAISSGEAPPSQSQFRTSGPLTYATDPGALPAHSGDPMGLKPQSPIRNMEAIGLFSTPSTPPPLDNRDKSAVEQRLVALHHIVKEILVKIEILPPYQHDVGKSLFLEERKDSFNSTDEIPTSTLDEIAALEHGLRQVQASIFQPGSHALGIMTGTAREAKRPDSIKFEALKSDGKSIGELVEGVKLLADTSLRWAADKRDLEHQLLQKSQHYQMEIRKHEDTKTDHEQQIDGLTNSLSKALSELSQISSKQDPSISLRQEMVKLREELDTKEQHCAHKIGELQLMLGSQKSDFENLANDARIIFQERERDLEEQVDKLREEVMSKNKALEDSLACASTGDQKTRKLNEEIDYLRIQLEKSHAAKVDVENQLLLDKHNLESLTETLHTHEARVEILERKLMEAIASKEKSEETYHEQTKRIEILDKRNLDLQDQLRVKATQVAEQTSSVEEFKSRLIESQTAKKNLESNVSTLENEVQQLLTELATLANDLQATKTNSQLQIEEAKQQAAVMIQVEQGRSQPAMDANLIVELENLSRQNEELRKANIALQGKLSESATPLGGTSPDTPRALQERCDKLQKELDEMLVDYEALMKDSVDFEADKSRLESQIDDLQEKVEALERSLADERMGNGRSVKSTAVSANNLVTPTPSSGENMTMSVLRAEFKKMMRDMRTEHNRALRTAIRRLPSTPILGLSLRNLRLLKPRTSVHLRSVMSGSALTDRQRDELNKSIAAYLQQSGYLKSVQMFREEVDGENELLSDDVCKKYEGLLEKKWTSVVRLQKKIMDLESRIQTLQNELDLSATTSSSQKKVDPKSWLPRAPARHTLTGHRDPINAIAFHPVFSVVASAAEDATIKVWDWEHGELEQTLKGHTKAVLDLDYGGPKTGVLLASCSHDLTIKLWDPGNEYNCIRTMKGHDHSVSSVRFIPSGSGADFLVSASRDRTLKIWDVSTGYAVKTIQGHVDWVRCVEPSLDGKWMASAGNDQTARIWDTSTNDHKTSLIGHTHVIECIAFAPVAAYPTLSNLAGVKKPPSSTSFNEYLATGSRDKTINLWDSRGTLIKTLTGHDNWVKGIVFHPSGRYLLSCSDDKTIRCWDLSQNGRCVKIIEPAHGHFVTCIKWAPNQTRGGIDGAANGAPSVESPRQNGTPPKIQSELSEMSGIRCVVATGSVDLTVKIWAT</sequence>
<dbReference type="SUPFAM" id="SSF109925">
    <property type="entry name" value="Lissencephaly-1 protein (Lis-1, PAF-AH alpha) N-terminal domain"/>
    <property type="match status" value="1"/>
</dbReference>
<dbReference type="Pfam" id="PF15456">
    <property type="entry name" value="Uds1"/>
    <property type="match status" value="1"/>
</dbReference>
<dbReference type="EMBL" id="WIWT01000024">
    <property type="protein sequence ID" value="KAF3213894.1"/>
    <property type="molecule type" value="Genomic_DNA"/>
</dbReference>
<comment type="subcellular location">
    <subcellularLocation>
        <location evidence="11">Cytoplasm</location>
        <location evidence="11">Cytoskeleton</location>
    </subcellularLocation>
    <subcellularLocation>
        <location evidence="11">Cytoplasm</location>
        <location evidence="11">Cytoskeleton</location>
        <location evidence="11">Spindle pole</location>
    </subcellularLocation>
    <text evidence="11">Localizes to the plus ends of microtubules at the hyphal tip and the mitotic spindle poles.</text>
</comment>
<dbReference type="Pfam" id="PF00400">
    <property type="entry name" value="WD40"/>
    <property type="match status" value="6"/>
</dbReference>
<dbReference type="InterPro" id="IPR037190">
    <property type="entry name" value="LIS1_N"/>
</dbReference>
<dbReference type="PROSITE" id="PS50294">
    <property type="entry name" value="WD_REPEATS_REGION"/>
    <property type="match status" value="5"/>
</dbReference>
<dbReference type="InterPro" id="IPR015943">
    <property type="entry name" value="WD40/YVTN_repeat-like_dom_sf"/>
</dbReference>
<feature type="repeat" description="WD" evidence="12">
    <location>
        <begin position="1158"/>
        <end position="1199"/>
    </location>
</feature>
<evidence type="ECO:0000259" key="16">
    <source>
        <dbReference type="Pfam" id="PF25078"/>
    </source>
</evidence>
<evidence type="ECO:0000256" key="5">
    <source>
        <dbReference type="ARBA" id="ARBA00022701"/>
    </source>
</evidence>
<evidence type="ECO:0000313" key="18">
    <source>
        <dbReference type="Proteomes" id="UP000614610"/>
    </source>
</evidence>
<feature type="repeat" description="WD" evidence="12">
    <location>
        <begin position="1262"/>
        <end position="1296"/>
    </location>
</feature>
<dbReference type="SMART" id="SM00320">
    <property type="entry name" value="WD40"/>
    <property type="match status" value="7"/>
</dbReference>
<dbReference type="SUPFAM" id="SSF50978">
    <property type="entry name" value="WD40 repeat-like"/>
    <property type="match status" value="1"/>
</dbReference>
<dbReference type="GO" id="GO:0000132">
    <property type="term" value="P:establishment of mitotic spindle orientation"/>
    <property type="evidence" value="ECO:0007669"/>
    <property type="project" value="UniProtKB-UniRule"/>
</dbReference>
<comment type="domain">
    <text evidence="11">Dimerization mediated by the LisH domain may be required to activate dynein.</text>
</comment>
<dbReference type="PRINTS" id="PR00320">
    <property type="entry name" value="GPROTEINBRPT"/>
</dbReference>
<feature type="domain" description="PAC1-like LisH-like dimerisation" evidence="15">
    <location>
        <begin position="921"/>
        <end position="952"/>
    </location>
</feature>
<evidence type="ECO:0000313" key="17">
    <source>
        <dbReference type="EMBL" id="KAF3213894.1"/>
    </source>
</evidence>
<reference evidence="17" key="1">
    <citation type="submission" date="2019-06" db="EMBL/GenBank/DDBJ databases">
        <authorList>
            <person name="Palmer J.M."/>
        </authorList>
    </citation>
    <scope>NUCLEOTIDE SEQUENCE</scope>
    <source>
        <strain evidence="17">TWF679</strain>
    </source>
</reference>
<evidence type="ECO:0000256" key="8">
    <source>
        <dbReference type="ARBA" id="ARBA00023054"/>
    </source>
</evidence>
<dbReference type="HAMAP" id="MF_03141">
    <property type="entry name" value="lis1"/>
    <property type="match status" value="1"/>
</dbReference>
<dbReference type="InterPro" id="IPR017252">
    <property type="entry name" value="Dynein_regulator_LIS1"/>
</dbReference>
<keyword evidence="1 11" id="KW-0813">Transport</keyword>
<dbReference type="InterPro" id="IPR056703">
    <property type="entry name" value="DUF7801"/>
</dbReference>
<evidence type="ECO:0000256" key="4">
    <source>
        <dbReference type="ARBA" id="ARBA00022618"/>
    </source>
</evidence>
<dbReference type="FunFam" id="1.20.960.30:FF:000002">
    <property type="entry name" value="Platelet-activating factor acetylhydrolase ib"/>
    <property type="match status" value="1"/>
</dbReference>
<dbReference type="PANTHER" id="PTHR19848:SF8">
    <property type="entry name" value="F-BOX AND WD REPEAT DOMAIN CONTAINING 7"/>
    <property type="match status" value="1"/>
</dbReference>
<keyword evidence="10 11" id="KW-0131">Cell cycle</keyword>
<protein>
    <recommendedName>
        <fullName evidence="11">Nuclear distribution protein PAC1</fullName>
    </recommendedName>
    <alternativeName>
        <fullName evidence="11">Lissencephaly-1 homolog</fullName>
        <shortName evidence="11">LIS-1</shortName>
    </alternativeName>
    <alternativeName>
        <fullName evidence="11">nudF homolog</fullName>
    </alternativeName>
</protein>
<feature type="repeat" description="WD" evidence="12">
    <location>
        <begin position="1026"/>
        <end position="1067"/>
    </location>
</feature>
<evidence type="ECO:0000256" key="11">
    <source>
        <dbReference type="HAMAP-Rule" id="MF_03141"/>
    </source>
</evidence>
<dbReference type="InterPro" id="IPR029191">
    <property type="entry name" value="Uds1"/>
</dbReference>
<dbReference type="Pfam" id="PF25078">
    <property type="entry name" value="DUF7801"/>
    <property type="match status" value="1"/>
</dbReference>
<feature type="coiled-coil region" evidence="11">
    <location>
        <begin position="501"/>
        <end position="528"/>
    </location>
</feature>
<feature type="coiled-coil region" evidence="11">
    <location>
        <begin position="416"/>
        <end position="474"/>
    </location>
</feature>
<proteinExistence type="inferred from homology"/>
<keyword evidence="3 12" id="KW-0853">WD repeat</keyword>
<keyword evidence="6" id="KW-0677">Repeat</keyword>
<feature type="coiled-coil region" evidence="11">
    <location>
        <begin position="977"/>
        <end position="1004"/>
    </location>
</feature>
<feature type="region of interest" description="Disordered" evidence="13">
    <location>
        <begin position="1327"/>
        <end position="1349"/>
    </location>
</feature>
<dbReference type="PANTHER" id="PTHR19848">
    <property type="entry name" value="WD40 REPEAT PROTEIN"/>
    <property type="match status" value="1"/>
</dbReference>
<dbReference type="SMART" id="SM00667">
    <property type="entry name" value="LisH"/>
    <property type="match status" value="1"/>
</dbReference>
<evidence type="ECO:0000256" key="10">
    <source>
        <dbReference type="ARBA" id="ARBA00023306"/>
    </source>
</evidence>
<dbReference type="OrthoDB" id="10264588at2759"/>
<comment type="similarity">
    <text evidence="11">Belongs to the WD repeat LIS1/nudF family.</text>
</comment>
<feature type="domain" description="DUF7801" evidence="16">
    <location>
        <begin position="672"/>
        <end position="828"/>
    </location>
</feature>
<gene>
    <name evidence="11 17" type="primary">PAC1</name>
    <name evidence="11" type="synonym">LIS1</name>
    <name evidence="17" type="ORF">TWF679_005205</name>
</gene>
<dbReference type="GO" id="GO:0051012">
    <property type="term" value="P:microtubule sliding"/>
    <property type="evidence" value="ECO:0007669"/>
    <property type="project" value="UniProtKB-UniRule"/>
</dbReference>
<keyword evidence="7 11" id="KW-0498">Mitosis</keyword>
<feature type="repeat" description="WD" evidence="12">
    <location>
        <begin position="1113"/>
        <end position="1157"/>
    </location>
</feature>
<keyword evidence="2 11" id="KW-0963">Cytoplasm</keyword>
<comment type="function">
    <text evidence="11">Positively regulates the activity of the minus-end directed microtubule motor protein dynein. May enhance dynein-mediated microtubule sliding by targeting dynein to the microtubule plus end. Required for nuclear migration during vegetative growth as well as development. Required for retrograde early endosome (EE) transport from the hyphal tip. Required for localization of dynein to the mitotic spindle poles. Recruits additional proteins to the dynein complex at SPBs.</text>
</comment>
<dbReference type="PROSITE" id="PS50896">
    <property type="entry name" value="LISH"/>
    <property type="match status" value="1"/>
</dbReference>
<evidence type="ECO:0000256" key="7">
    <source>
        <dbReference type="ARBA" id="ARBA00022776"/>
    </source>
</evidence>
<organism evidence="17 18">
    <name type="scientific">Orbilia oligospora</name>
    <name type="common">Nematode-trapping fungus</name>
    <name type="synonym">Arthrobotrys oligospora</name>
    <dbReference type="NCBI Taxonomy" id="2813651"/>
    <lineage>
        <taxon>Eukaryota</taxon>
        <taxon>Fungi</taxon>
        <taxon>Dikarya</taxon>
        <taxon>Ascomycota</taxon>
        <taxon>Pezizomycotina</taxon>
        <taxon>Orbiliomycetes</taxon>
        <taxon>Orbiliales</taxon>
        <taxon>Orbiliaceae</taxon>
        <taxon>Orbilia</taxon>
    </lineage>
</organism>